<keyword evidence="8" id="KW-1185">Reference proteome</keyword>
<proteinExistence type="predicted"/>
<feature type="chain" id="PRO_5046540262" evidence="5">
    <location>
        <begin position="24"/>
        <end position="331"/>
    </location>
</feature>
<evidence type="ECO:0000259" key="6">
    <source>
        <dbReference type="PROSITE" id="PS51762"/>
    </source>
</evidence>
<gene>
    <name evidence="7" type="ORF">BJX63DRAFT_445065</name>
</gene>
<keyword evidence="3" id="KW-0472">Membrane</keyword>
<dbReference type="CDD" id="cd02182">
    <property type="entry name" value="GH16_Strep_laminarinase_like"/>
    <property type="match status" value="1"/>
</dbReference>
<dbReference type="Gene3D" id="2.60.120.200">
    <property type="match status" value="1"/>
</dbReference>
<comment type="subcellular location">
    <subcellularLocation>
        <location evidence="1">Cell membrane</location>
        <topology evidence="1">Lipid-anchor</topology>
        <topology evidence="1">GPI-anchor</topology>
    </subcellularLocation>
</comment>
<accession>A0ABR4H4V5</accession>
<evidence type="ECO:0000256" key="1">
    <source>
        <dbReference type="ARBA" id="ARBA00004609"/>
    </source>
</evidence>
<evidence type="ECO:0000256" key="3">
    <source>
        <dbReference type="ARBA" id="ARBA00022622"/>
    </source>
</evidence>
<evidence type="ECO:0000313" key="8">
    <source>
        <dbReference type="Proteomes" id="UP001610334"/>
    </source>
</evidence>
<protein>
    <submittedName>
        <fullName evidence="7">Concanavalin A-like lectin/glucanase domain-containing protein</fullName>
    </submittedName>
</protein>
<dbReference type="InterPro" id="IPR050546">
    <property type="entry name" value="Glycosyl_Hydrlase_16"/>
</dbReference>
<keyword evidence="3" id="KW-0325">Glycoprotein</keyword>
<keyword evidence="3" id="KW-0336">GPI-anchor</keyword>
<dbReference type="EMBL" id="JBFXLT010000081">
    <property type="protein sequence ID" value="KAL2809833.1"/>
    <property type="molecule type" value="Genomic_DNA"/>
</dbReference>
<sequence length="331" mass="37111">MRSLLSLLPLALSATAHPSSTHSEQVHHEAHAPLHEARALPTAGLELGPHKSLLTGYSLTWQDEFNYPTTSPKQPSTSKWIYDIGTSYPGGPANWGSNELQSYTNSINNIYITPEGWLRIVPRKESNGQWTSARIETVRKDFKARRGGKLFVEAKIKTGCAYPELQQGIWNAFWALGADFRGNYQNWPYTSEWDILEVINGQNTIYNTLHCGTGPGGACNEPSGLSNGGVKWTKCAWHYVGFEVDRTQVTSAGVELWRNNKLTWYVDGVKTHELTGRDVNDYDTWYKVAYQGHFLLLNVAIGGDWPGAPNSQTKDKASTRMMVDYVRVWNT</sequence>
<keyword evidence="2" id="KW-1003">Cell membrane</keyword>
<keyword evidence="4" id="KW-0449">Lipoprotein</keyword>
<evidence type="ECO:0000256" key="2">
    <source>
        <dbReference type="ARBA" id="ARBA00022475"/>
    </source>
</evidence>
<evidence type="ECO:0000256" key="5">
    <source>
        <dbReference type="SAM" id="SignalP"/>
    </source>
</evidence>
<evidence type="ECO:0000256" key="4">
    <source>
        <dbReference type="ARBA" id="ARBA00023288"/>
    </source>
</evidence>
<comment type="caution">
    <text evidence="7">The sequence shown here is derived from an EMBL/GenBank/DDBJ whole genome shotgun (WGS) entry which is preliminary data.</text>
</comment>
<feature type="domain" description="GH16" evidence="6">
    <location>
        <begin position="62"/>
        <end position="331"/>
    </location>
</feature>
<dbReference type="InterPro" id="IPR000757">
    <property type="entry name" value="Beta-glucanase-like"/>
</dbReference>
<organism evidence="7 8">
    <name type="scientific">Aspergillus granulosus</name>
    <dbReference type="NCBI Taxonomy" id="176169"/>
    <lineage>
        <taxon>Eukaryota</taxon>
        <taxon>Fungi</taxon>
        <taxon>Dikarya</taxon>
        <taxon>Ascomycota</taxon>
        <taxon>Pezizomycotina</taxon>
        <taxon>Eurotiomycetes</taxon>
        <taxon>Eurotiomycetidae</taxon>
        <taxon>Eurotiales</taxon>
        <taxon>Aspergillaceae</taxon>
        <taxon>Aspergillus</taxon>
        <taxon>Aspergillus subgen. Nidulantes</taxon>
    </lineage>
</organism>
<dbReference type="SUPFAM" id="SSF49899">
    <property type="entry name" value="Concanavalin A-like lectins/glucanases"/>
    <property type="match status" value="1"/>
</dbReference>
<dbReference type="PROSITE" id="PS51762">
    <property type="entry name" value="GH16_2"/>
    <property type="match status" value="1"/>
</dbReference>
<reference evidence="7 8" key="1">
    <citation type="submission" date="2024-07" db="EMBL/GenBank/DDBJ databases">
        <title>Section-level genome sequencing and comparative genomics of Aspergillus sections Usti and Cavernicolus.</title>
        <authorList>
            <consortium name="Lawrence Berkeley National Laboratory"/>
            <person name="Nybo J.L."/>
            <person name="Vesth T.C."/>
            <person name="Theobald S."/>
            <person name="Frisvad J.C."/>
            <person name="Larsen T.O."/>
            <person name="Kjaerboelling I."/>
            <person name="Rothschild-Mancinelli K."/>
            <person name="Lyhne E.K."/>
            <person name="Kogle M.E."/>
            <person name="Barry K."/>
            <person name="Clum A."/>
            <person name="Na H."/>
            <person name="Ledsgaard L."/>
            <person name="Lin J."/>
            <person name="Lipzen A."/>
            <person name="Kuo A."/>
            <person name="Riley R."/>
            <person name="Mondo S."/>
            <person name="Labutti K."/>
            <person name="Haridas S."/>
            <person name="Pangalinan J."/>
            <person name="Salamov A.A."/>
            <person name="Simmons B.A."/>
            <person name="Magnuson J.K."/>
            <person name="Chen J."/>
            <person name="Drula E."/>
            <person name="Henrissat B."/>
            <person name="Wiebenga A."/>
            <person name="Lubbers R.J."/>
            <person name="Gomes A.C."/>
            <person name="Makela M.R."/>
            <person name="Stajich J."/>
            <person name="Grigoriev I.V."/>
            <person name="Mortensen U.H."/>
            <person name="De Vries R.P."/>
            <person name="Baker S.E."/>
            <person name="Andersen M.R."/>
        </authorList>
    </citation>
    <scope>NUCLEOTIDE SEQUENCE [LARGE SCALE GENOMIC DNA]</scope>
    <source>
        <strain evidence="7 8">CBS 588.65</strain>
    </source>
</reference>
<dbReference type="PANTHER" id="PTHR10963">
    <property type="entry name" value="GLYCOSYL HYDROLASE-RELATED"/>
    <property type="match status" value="1"/>
</dbReference>
<name>A0ABR4H4V5_9EURO</name>
<dbReference type="PANTHER" id="PTHR10963:SF60">
    <property type="entry name" value="GRAM-NEGATIVE BACTERIA-BINDING PROTEIN 1-RELATED"/>
    <property type="match status" value="1"/>
</dbReference>
<dbReference type="Proteomes" id="UP001610334">
    <property type="component" value="Unassembled WGS sequence"/>
</dbReference>
<dbReference type="InterPro" id="IPR013320">
    <property type="entry name" value="ConA-like_dom_sf"/>
</dbReference>
<feature type="signal peptide" evidence="5">
    <location>
        <begin position="1"/>
        <end position="23"/>
    </location>
</feature>
<keyword evidence="5" id="KW-0732">Signal</keyword>
<evidence type="ECO:0000313" key="7">
    <source>
        <dbReference type="EMBL" id="KAL2809833.1"/>
    </source>
</evidence>